<reference evidence="1 2" key="1">
    <citation type="journal article" date="2018" name="Mol. Biol. Evol.">
        <title>Broad Genomic Sampling Reveals a Smut Pathogenic Ancestry of the Fungal Clade Ustilaginomycotina.</title>
        <authorList>
            <person name="Kijpornyongpan T."/>
            <person name="Mondo S.J."/>
            <person name="Barry K."/>
            <person name="Sandor L."/>
            <person name="Lee J."/>
            <person name="Lipzen A."/>
            <person name="Pangilinan J."/>
            <person name="LaButti K."/>
            <person name="Hainaut M."/>
            <person name="Henrissat B."/>
            <person name="Grigoriev I.V."/>
            <person name="Spatafora J.W."/>
            <person name="Aime M.C."/>
        </authorList>
    </citation>
    <scope>NUCLEOTIDE SEQUENCE [LARGE SCALE GENOMIC DNA]</scope>
    <source>
        <strain evidence="1 2">SA 807</strain>
    </source>
</reference>
<evidence type="ECO:0000313" key="2">
    <source>
        <dbReference type="Proteomes" id="UP000245626"/>
    </source>
</evidence>
<keyword evidence="2" id="KW-1185">Reference proteome</keyword>
<organism evidence="1 2">
    <name type="scientific">Violaceomyces palustris</name>
    <dbReference type="NCBI Taxonomy" id="1673888"/>
    <lineage>
        <taxon>Eukaryota</taxon>
        <taxon>Fungi</taxon>
        <taxon>Dikarya</taxon>
        <taxon>Basidiomycota</taxon>
        <taxon>Ustilaginomycotina</taxon>
        <taxon>Ustilaginomycetes</taxon>
        <taxon>Violaceomycetales</taxon>
        <taxon>Violaceomycetaceae</taxon>
        <taxon>Violaceomyces</taxon>
    </lineage>
</organism>
<proteinExistence type="predicted"/>
<protein>
    <submittedName>
        <fullName evidence="1">Uncharacterized protein</fullName>
    </submittedName>
</protein>
<gene>
    <name evidence="1" type="ORF">IE53DRAFT_172850</name>
</gene>
<evidence type="ECO:0000313" key="1">
    <source>
        <dbReference type="EMBL" id="PWN48895.1"/>
    </source>
</evidence>
<accession>A0ACD0NSW2</accession>
<dbReference type="Proteomes" id="UP000245626">
    <property type="component" value="Unassembled WGS sequence"/>
</dbReference>
<name>A0ACD0NSW2_9BASI</name>
<dbReference type="EMBL" id="KZ820127">
    <property type="protein sequence ID" value="PWN48895.1"/>
    <property type="molecule type" value="Genomic_DNA"/>
</dbReference>
<sequence length="94" mass="10677">MERGKTRAGWNRMMFGLFSFSFFRFFSFWIAYLTRLEGPGTAFPAAIIAKPPPSPLPTVRKRRTKWDVSPSLCSLSPSTPPCFLFTPPFPPSPF</sequence>